<dbReference type="Proteomes" id="UP001529338">
    <property type="component" value="Unassembled WGS sequence"/>
</dbReference>
<protein>
    <submittedName>
        <fullName evidence="2">Uncharacterized protein</fullName>
    </submittedName>
</protein>
<sequence length="43" mass="4268">MPPTILDVVRRAPAEGPDSTAGDDAHGLPRTGGGDRAGGAEIL</sequence>
<reference evidence="2 3" key="1">
    <citation type="submission" date="2023-06" db="EMBL/GenBank/DDBJ databases">
        <title>Cellulomonas sp. MW4 Whole genome sequence.</title>
        <authorList>
            <person name="Park S."/>
        </authorList>
    </citation>
    <scope>NUCLEOTIDE SEQUENCE [LARGE SCALE GENOMIC DNA]</scope>
    <source>
        <strain evidence="2 3">MW4</strain>
    </source>
</reference>
<dbReference type="EMBL" id="JAUCGQ010000001">
    <property type="protein sequence ID" value="MDM7855151.1"/>
    <property type="molecule type" value="Genomic_DNA"/>
</dbReference>
<dbReference type="RefSeq" id="WP_289454957.1">
    <property type="nucleotide sequence ID" value="NZ_JAUCGQ010000001.1"/>
</dbReference>
<gene>
    <name evidence="2" type="ORF">QRT04_09425</name>
</gene>
<feature type="region of interest" description="Disordered" evidence="1">
    <location>
        <begin position="1"/>
        <end position="43"/>
    </location>
</feature>
<evidence type="ECO:0000313" key="2">
    <source>
        <dbReference type="EMBL" id="MDM7855151.1"/>
    </source>
</evidence>
<evidence type="ECO:0000256" key="1">
    <source>
        <dbReference type="SAM" id="MobiDB-lite"/>
    </source>
</evidence>
<evidence type="ECO:0000313" key="3">
    <source>
        <dbReference type="Proteomes" id="UP001529338"/>
    </source>
</evidence>
<organism evidence="2 3">
    <name type="scientific">Cellulomonas alba</name>
    <dbReference type="NCBI Taxonomy" id="3053467"/>
    <lineage>
        <taxon>Bacteria</taxon>
        <taxon>Bacillati</taxon>
        <taxon>Actinomycetota</taxon>
        <taxon>Actinomycetes</taxon>
        <taxon>Micrococcales</taxon>
        <taxon>Cellulomonadaceae</taxon>
        <taxon>Cellulomonas</taxon>
    </lineage>
</organism>
<name>A0ABT7SG88_9CELL</name>
<comment type="caution">
    <text evidence="2">The sequence shown here is derived from an EMBL/GenBank/DDBJ whole genome shotgun (WGS) entry which is preliminary data.</text>
</comment>
<accession>A0ABT7SG88</accession>
<keyword evidence="3" id="KW-1185">Reference proteome</keyword>
<proteinExistence type="predicted"/>